<keyword evidence="4" id="KW-1185">Reference proteome</keyword>
<dbReference type="EMBL" id="JBHRWK010000007">
    <property type="protein sequence ID" value="MFC3448540.1"/>
    <property type="molecule type" value="Genomic_DNA"/>
</dbReference>
<comment type="caution">
    <text evidence="3">The sequence shown here is derived from an EMBL/GenBank/DDBJ whole genome shotgun (WGS) entry which is preliminary data.</text>
</comment>
<evidence type="ECO:0000256" key="1">
    <source>
        <dbReference type="ARBA" id="ARBA00022801"/>
    </source>
</evidence>
<keyword evidence="1 3" id="KW-0378">Hydrolase</keyword>
<feature type="domain" description="Alpha/beta hydrolase fold-3" evidence="2">
    <location>
        <begin position="113"/>
        <end position="318"/>
    </location>
</feature>
<dbReference type="SUPFAM" id="SSF53474">
    <property type="entry name" value="alpha/beta-Hydrolases"/>
    <property type="match status" value="1"/>
</dbReference>
<evidence type="ECO:0000313" key="3">
    <source>
        <dbReference type="EMBL" id="MFC3448540.1"/>
    </source>
</evidence>
<dbReference type="InterPro" id="IPR050300">
    <property type="entry name" value="GDXG_lipolytic_enzyme"/>
</dbReference>
<evidence type="ECO:0000313" key="4">
    <source>
        <dbReference type="Proteomes" id="UP001595645"/>
    </source>
</evidence>
<dbReference type="Pfam" id="PF07859">
    <property type="entry name" value="Abhydrolase_3"/>
    <property type="match status" value="1"/>
</dbReference>
<dbReference type="InterPro" id="IPR029058">
    <property type="entry name" value="AB_hydrolase_fold"/>
</dbReference>
<dbReference type="Proteomes" id="UP001595645">
    <property type="component" value="Unassembled WGS sequence"/>
</dbReference>
<dbReference type="RefSeq" id="WP_378237209.1">
    <property type="nucleotide sequence ID" value="NZ_JBHRWK010000007.1"/>
</dbReference>
<accession>A0ABV7NSA5</accession>
<name>A0ABV7NSA5_9PSEU</name>
<dbReference type="PANTHER" id="PTHR48081:SF8">
    <property type="entry name" value="ALPHA_BETA HYDROLASE FOLD-3 DOMAIN-CONTAINING PROTEIN-RELATED"/>
    <property type="match status" value="1"/>
</dbReference>
<dbReference type="Gene3D" id="3.40.50.1820">
    <property type="entry name" value="alpha/beta hydrolase"/>
    <property type="match status" value="1"/>
</dbReference>
<dbReference type="InterPro" id="IPR013094">
    <property type="entry name" value="AB_hydrolase_3"/>
</dbReference>
<gene>
    <name evidence="3" type="ORF">ACFOSH_03755</name>
</gene>
<dbReference type="PANTHER" id="PTHR48081">
    <property type="entry name" value="AB HYDROLASE SUPERFAMILY PROTEIN C4A8.06C"/>
    <property type="match status" value="1"/>
</dbReference>
<protein>
    <submittedName>
        <fullName evidence="3">Alpha/beta hydrolase</fullName>
    </submittedName>
</protein>
<dbReference type="GO" id="GO:0016787">
    <property type="term" value="F:hydrolase activity"/>
    <property type="evidence" value="ECO:0007669"/>
    <property type="project" value="UniProtKB-KW"/>
</dbReference>
<organism evidence="3 4">
    <name type="scientific">Amycolatopsis speibonae</name>
    <dbReference type="NCBI Taxonomy" id="1450224"/>
    <lineage>
        <taxon>Bacteria</taxon>
        <taxon>Bacillati</taxon>
        <taxon>Actinomycetota</taxon>
        <taxon>Actinomycetes</taxon>
        <taxon>Pseudonocardiales</taxon>
        <taxon>Pseudonocardiaceae</taxon>
        <taxon>Amycolatopsis</taxon>
    </lineage>
</organism>
<reference evidence="4" key="1">
    <citation type="journal article" date="2019" name="Int. J. Syst. Evol. Microbiol.">
        <title>The Global Catalogue of Microorganisms (GCM) 10K type strain sequencing project: providing services to taxonomists for standard genome sequencing and annotation.</title>
        <authorList>
            <consortium name="The Broad Institute Genomics Platform"/>
            <consortium name="The Broad Institute Genome Sequencing Center for Infectious Disease"/>
            <person name="Wu L."/>
            <person name="Ma J."/>
        </authorList>
    </citation>
    <scope>NUCLEOTIDE SEQUENCE [LARGE SCALE GENOMIC DNA]</scope>
    <source>
        <strain evidence="4">CGMCC 4.7676</strain>
    </source>
</reference>
<proteinExistence type="predicted"/>
<sequence length="351" mass="37368">MTAASLTLSQRLQRALVIALSRTPAPLLRSLLRPPVNSAGDRMAADIALLLKLTEAGGDYSDLPVTTAREVTERDAALFADRIAPCAIEQELDLGDGLRATRYSSGTPSRGLILFFHGGGFVLGSRASYAAPARMLAQGTGADVLSVEYRLAPEHSFPAAHDDAHAAWQYAVEHAPGWGLAPHRIVVAGESAGGNIAAVLCQRLRGHRVQPMMQVLVQPVTDISRRRPSQNEFTGSPALSAKQIAWFMGHYLPDGTDHRDLRVSPLRADDLTGLPRAIVTVAGFDPLRDDGLAYAAALAAQGVPADVIHERGLVHGYIAFTAISPSSRTATRRLVRAVSEALASTPERSAS</sequence>
<evidence type="ECO:0000259" key="2">
    <source>
        <dbReference type="Pfam" id="PF07859"/>
    </source>
</evidence>